<proteinExistence type="predicted"/>
<dbReference type="OrthoDB" id="9781415at2"/>
<dbReference type="InterPro" id="IPR001345">
    <property type="entry name" value="PG/BPGM_mutase_AS"/>
</dbReference>
<dbReference type="RefSeq" id="WP_038479609.1">
    <property type="nucleotide sequence ID" value="NZ_CP009451.1"/>
</dbReference>
<dbReference type="Proteomes" id="UP000029481">
    <property type="component" value="Chromosome"/>
</dbReference>
<dbReference type="Pfam" id="PF00300">
    <property type="entry name" value="His_Phos_1"/>
    <property type="match status" value="1"/>
</dbReference>
<dbReference type="PROSITE" id="PS00175">
    <property type="entry name" value="PG_MUTASE"/>
    <property type="match status" value="1"/>
</dbReference>
<dbReference type="AlphaFoldDB" id="A0A089Q1U5"/>
<dbReference type="EMBL" id="CP009451">
    <property type="protein sequence ID" value="AIR06253.1"/>
    <property type="molecule type" value="Genomic_DNA"/>
</dbReference>
<evidence type="ECO:0000256" key="1">
    <source>
        <dbReference type="ARBA" id="ARBA00023152"/>
    </source>
</evidence>
<dbReference type="SUPFAM" id="SSF53254">
    <property type="entry name" value="Phosphoglycerate mutase-like"/>
    <property type="match status" value="1"/>
</dbReference>
<evidence type="ECO:0000256" key="3">
    <source>
        <dbReference type="PIRSR" id="PIRSR613078-1"/>
    </source>
</evidence>
<gene>
    <name evidence="5" type="ORF">JT31_17025</name>
</gene>
<dbReference type="PANTHER" id="PTHR48100">
    <property type="entry name" value="BROAD-SPECIFICITY PHOSPHATASE YOR283W-RELATED"/>
    <property type="match status" value="1"/>
</dbReference>
<feature type="binding site" evidence="4">
    <location>
        <position position="57"/>
    </location>
    <ligand>
        <name>substrate</name>
    </ligand>
</feature>
<name>A0A089Q1U5_9ENTR</name>
<evidence type="ECO:0000256" key="4">
    <source>
        <dbReference type="PIRSR" id="PIRSR613078-2"/>
    </source>
</evidence>
<dbReference type="GO" id="GO:0016791">
    <property type="term" value="F:phosphatase activity"/>
    <property type="evidence" value="ECO:0007669"/>
    <property type="project" value="TreeGrafter"/>
</dbReference>
<protein>
    <submittedName>
        <fullName evidence="5">Phosphoglycerate mutase</fullName>
    </submittedName>
</protein>
<organism evidence="5 6">
    <name type="scientific">Cedecea neteri</name>
    <dbReference type="NCBI Taxonomy" id="158822"/>
    <lineage>
        <taxon>Bacteria</taxon>
        <taxon>Pseudomonadati</taxon>
        <taxon>Pseudomonadota</taxon>
        <taxon>Gammaproteobacteria</taxon>
        <taxon>Enterobacterales</taxon>
        <taxon>Enterobacteriaceae</taxon>
        <taxon>Cedecea</taxon>
    </lineage>
</organism>
<dbReference type="KEGG" id="cnt:JT31_17025"/>
<dbReference type="InterPro" id="IPR050275">
    <property type="entry name" value="PGM_Phosphatase"/>
</dbReference>
<evidence type="ECO:0000256" key="2">
    <source>
        <dbReference type="ARBA" id="ARBA00023235"/>
    </source>
</evidence>
<dbReference type="PANTHER" id="PTHR48100:SF1">
    <property type="entry name" value="HISTIDINE PHOSPHATASE FAMILY PROTEIN-RELATED"/>
    <property type="match status" value="1"/>
</dbReference>
<feature type="active site" description="Tele-phosphohistidine intermediate" evidence="3">
    <location>
        <position position="8"/>
    </location>
</feature>
<keyword evidence="6" id="KW-1185">Reference proteome</keyword>
<dbReference type="Gene3D" id="3.40.50.1240">
    <property type="entry name" value="Phosphoglycerate mutase-like"/>
    <property type="match status" value="1"/>
</dbReference>
<dbReference type="GO" id="GO:0005737">
    <property type="term" value="C:cytoplasm"/>
    <property type="evidence" value="ECO:0007669"/>
    <property type="project" value="TreeGrafter"/>
</dbReference>
<accession>A0A089Q1U5</accession>
<reference evidence="5 6" key="1">
    <citation type="submission" date="2014-09" db="EMBL/GenBank/DDBJ databases">
        <title>Cedecea neteri SSMD04 Genome Sequencing.</title>
        <authorList>
            <person name="Tan J.-Y."/>
        </authorList>
    </citation>
    <scope>NUCLEOTIDE SEQUENCE [LARGE SCALE GENOMIC DNA]</scope>
    <source>
        <strain evidence="5 6">SSMD04</strain>
    </source>
</reference>
<dbReference type="InterPro" id="IPR013078">
    <property type="entry name" value="His_Pase_superF_clade-1"/>
</dbReference>
<feature type="binding site" evidence="4">
    <location>
        <begin position="7"/>
        <end position="14"/>
    </location>
    <ligand>
        <name>substrate</name>
    </ligand>
</feature>
<keyword evidence="2" id="KW-0413">Isomerase</keyword>
<sequence>MRVILVRHGESEGNQQGIIQGRLDSQLTARGLRQSFALAAALADLTVAHIYTSPALRAQGTANVLASKLGSRISVDERLQERDFGRLQGINAMEAQKQHPELFDALLSGDPLRVSSQGESLNNVSHRLFSCLKTLNIHHQKDTVIIVSHGHALEIAIWELKGALITDDLRQYGHQNCSYSIMNIEDECIQLVKWGVATHLRDI</sequence>
<dbReference type="InterPro" id="IPR029033">
    <property type="entry name" value="His_PPase_superfam"/>
</dbReference>
<feature type="active site" description="Proton donor/acceptor" evidence="3">
    <location>
        <position position="81"/>
    </location>
</feature>
<evidence type="ECO:0000313" key="5">
    <source>
        <dbReference type="EMBL" id="AIR06253.1"/>
    </source>
</evidence>
<dbReference type="SMART" id="SM00855">
    <property type="entry name" value="PGAM"/>
    <property type="match status" value="1"/>
</dbReference>
<dbReference type="CDD" id="cd07067">
    <property type="entry name" value="HP_PGM_like"/>
    <property type="match status" value="1"/>
</dbReference>
<evidence type="ECO:0000313" key="6">
    <source>
        <dbReference type="Proteomes" id="UP000029481"/>
    </source>
</evidence>
<keyword evidence="1" id="KW-0324">Glycolysis</keyword>